<organism evidence="11 12">
    <name type="scientific">Joostella atrarenae</name>
    <dbReference type="NCBI Taxonomy" id="679257"/>
    <lineage>
        <taxon>Bacteria</taxon>
        <taxon>Pseudomonadati</taxon>
        <taxon>Bacteroidota</taxon>
        <taxon>Flavobacteriia</taxon>
        <taxon>Flavobacteriales</taxon>
        <taxon>Flavobacteriaceae</taxon>
        <taxon>Joostella</taxon>
    </lineage>
</organism>
<feature type="binding site" description="in other chain" evidence="8">
    <location>
        <begin position="13"/>
        <end position="16"/>
    </location>
    <ligand>
        <name>IMP</name>
        <dbReference type="ChEBI" id="CHEBI:58053"/>
        <note>ligand shared between dimeric partners</note>
    </ligand>
</feature>
<dbReference type="SUPFAM" id="SSF52540">
    <property type="entry name" value="P-loop containing nucleoside triphosphate hydrolases"/>
    <property type="match status" value="1"/>
</dbReference>
<dbReference type="NCBIfam" id="NF002223">
    <property type="entry name" value="PRK01117.1"/>
    <property type="match status" value="1"/>
</dbReference>
<comment type="subcellular location">
    <subcellularLocation>
        <location evidence="8">Cytoplasm</location>
    </subcellularLocation>
</comment>
<evidence type="ECO:0000256" key="2">
    <source>
        <dbReference type="ARBA" id="ARBA00022598"/>
    </source>
</evidence>
<evidence type="ECO:0000256" key="8">
    <source>
        <dbReference type="HAMAP-Rule" id="MF_00011"/>
    </source>
</evidence>
<dbReference type="InterPro" id="IPR001114">
    <property type="entry name" value="Adenylosuccinate_synthetase"/>
</dbReference>
<keyword evidence="5 8" id="KW-0658">Purine biosynthesis</keyword>
<feature type="active site" description="Proton donor" evidence="8">
    <location>
        <position position="41"/>
    </location>
</feature>
<dbReference type="Proteomes" id="UP000829517">
    <property type="component" value="Unassembled WGS sequence"/>
</dbReference>
<proteinExistence type="inferred from homology"/>
<dbReference type="NCBIfam" id="TIGR00184">
    <property type="entry name" value="purA"/>
    <property type="match status" value="1"/>
</dbReference>
<feature type="binding site" evidence="8">
    <location>
        <position position="305"/>
    </location>
    <ligand>
        <name>GTP</name>
        <dbReference type="ChEBI" id="CHEBI:37565"/>
    </ligand>
</feature>
<feature type="binding site" description="in other chain" evidence="8">
    <location>
        <position position="129"/>
    </location>
    <ligand>
        <name>IMP</name>
        <dbReference type="ChEBI" id="CHEBI:58053"/>
        <note>ligand shared between dimeric partners</note>
    </ligand>
</feature>
<dbReference type="CDD" id="cd03108">
    <property type="entry name" value="AdSS"/>
    <property type="match status" value="1"/>
</dbReference>
<feature type="binding site" evidence="8">
    <location>
        <begin position="331"/>
        <end position="333"/>
    </location>
    <ligand>
        <name>GTP</name>
        <dbReference type="ChEBI" id="CHEBI:37565"/>
    </ligand>
</feature>
<evidence type="ECO:0000256" key="10">
    <source>
        <dbReference type="RuleBase" id="RU000520"/>
    </source>
</evidence>
<feature type="active site" description="Proton acceptor" evidence="8">
    <location>
        <position position="13"/>
    </location>
</feature>
<feature type="binding site" description="in other chain" evidence="8">
    <location>
        <position position="303"/>
    </location>
    <ligand>
        <name>IMP</name>
        <dbReference type="ChEBI" id="CHEBI:58053"/>
        <note>ligand shared between dimeric partners</note>
    </ligand>
</feature>
<feature type="binding site" description="in other chain" evidence="8">
    <location>
        <begin position="38"/>
        <end position="41"/>
    </location>
    <ligand>
        <name>IMP</name>
        <dbReference type="ChEBI" id="CHEBI:58053"/>
        <note>ligand shared between dimeric partners</note>
    </ligand>
</feature>
<dbReference type="InterPro" id="IPR042111">
    <property type="entry name" value="Adenylosuccinate_synth_dom3"/>
</dbReference>
<protein>
    <recommendedName>
        <fullName evidence="8 10">Adenylosuccinate synthetase</fullName>
        <shortName evidence="8">AMPSase</shortName>
        <shortName evidence="8">AdSS</shortName>
        <ecNumber evidence="8 10">6.3.4.4</ecNumber>
    </recommendedName>
    <alternativeName>
        <fullName evidence="8">IMP--aspartate ligase</fullName>
    </alternativeName>
</protein>
<dbReference type="GO" id="GO:0004019">
    <property type="term" value="F:adenylosuccinate synthase activity"/>
    <property type="evidence" value="ECO:0007669"/>
    <property type="project" value="UniProtKB-EC"/>
</dbReference>
<keyword evidence="4 8" id="KW-0547">Nucleotide-binding</keyword>
<dbReference type="HAMAP" id="MF_00011">
    <property type="entry name" value="Adenylosucc_synth"/>
    <property type="match status" value="1"/>
</dbReference>
<dbReference type="InterPro" id="IPR042109">
    <property type="entry name" value="Adenylosuccinate_synth_dom1"/>
</dbReference>
<comment type="similarity">
    <text evidence="8 10">Belongs to the adenylosuccinate synthetase family.</text>
</comment>
<dbReference type="InterPro" id="IPR033128">
    <property type="entry name" value="Adenylosuccin_syn_Lys_AS"/>
</dbReference>
<feature type="binding site" evidence="8">
    <location>
        <position position="143"/>
    </location>
    <ligand>
        <name>IMP</name>
        <dbReference type="ChEBI" id="CHEBI:58053"/>
        <note>ligand shared between dimeric partners</note>
    </ligand>
</feature>
<keyword evidence="2 8" id="KW-0436">Ligase</keyword>
<keyword evidence="6 8" id="KW-0460">Magnesium</keyword>
<evidence type="ECO:0000256" key="4">
    <source>
        <dbReference type="ARBA" id="ARBA00022741"/>
    </source>
</evidence>
<comment type="caution">
    <text evidence="11">The sequence shown here is derived from an EMBL/GenBank/DDBJ whole genome shotgun (WGS) entry which is preliminary data.</text>
</comment>
<feature type="binding site" evidence="8">
    <location>
        <begin position="12"/>
        <end position="18"/>
    </location>
    <ligand>
        <name>GTP</name>
        <dbReference type="ChEBI" id="CHEBI:37565"/>
    </ligand>
</feature>
<comment type="subunit">
    <text evidence="1 8">Homodimer.</text>
</comment>
<comment type="pathway">
    <text evidence="8 10">Purine metabolism; AMP biosynthesis via de novo pathway; AMP from IMP: step 1/2.</text>
</comment>
<dbReference type="PROSITE" id="PS01266">
    <property type="entry name" value="ADENYLOSUCCIN_SYN_1"/>
    <property type="match status" value="1"/>
</dbReference>
<dbReference type="InterPro" id="IPR018220">
    <property type="entry name" value="Adenylosuccin_syn_GTP-bd"/>
</dbReference>
<evidence type="ECO:0000256" key="5">
    <source>
        <dbReference type="ARBA" id="ARBA00022755"/>
    </source>
</evidence>
<feature type="active site" evidence="9">
    <location>
        <position position="140"/>
    </location>
</feature>
<evidence type="ECO:0000256" key="7">
    <source>
        <dbReference type="ARBA" id="ARBA00023134"/>
    </source>
</evidence>
<feature type="binding site" evidence="8">
    <location>
        <begin position="299"/>
        <end position="305"/>
    </location>
    <ligand>
        <name>substrate</name>
    </ligand>
</feature>
<dbReference type="Pfam" id="PF00709">
    <property type="entry name" value="Adenylsucc_synt"/>
    <property type="match status" value="1"/>
</dbReference>
<keyword evidence="12" id="KW-1185">Reference proteome</keyword>
<sequence>MAVDLLLGLQWGDEGKGKIVDVLTKDYDIIARFQGGPNAGHTLEFDGIKHVLHTIPSGIFHDNAVNVVGNGIVIDPVIFQKELENLEKFNLDIKSKLLISRKAHLILPTHRLLDAASEASKGKAKIGSTLKGIGPTYMDKTGRNGIRVGDLELEDWKDKYRTLADKHEAMINFHDVSIQYNLAELEAEFFAAVKVLKSLTFIDSEEYIHQAQENKKTILAEGAQGSLLDIDFGTYPFVTSSNTTAAGACTGLGVAPNKIGDVYGIFKAYTTRVGSGPFPTELFDEDGETMGRVGNEFGATTGRKRRCGWLDLVALRYAVQVSGVTQLIMMKADVLSGFKKLKICTAYNYRGETIKHLPYNIEAENVTPIYTEIDGWDKDLTKINSKDDFPAALNGYIDFLEKELNVPITVVSVGPDRTQTINR</sequence>
<gene>
    <name evidence="8" type="primary">purA</name>
    <name evidence="11" type="ORF">JM658_08525</name>
</gene>
<feature type="binding site" evidence="8">
    <location>
        <position position="13"/>
    </location>
    <ligand>
        <name>Mg(2+)</name>
        <dbReference type="ChEBI" id="CHEBI:18420"/>
    </ligand>
</feature>
<dbReference type="Gene3D" id="3.40.440.10">
    <property type="entry name" value="Adenylosuccinate Synthetase, subunit A, domain 1"/>
    <property type="match status" value="1"/>
</dbReference>
<dbReference type="Gene3D" id="3.90.170.10">
    <property type="entry name" value="Adenylosuccinate Synthetase, subunit A, domain 3"/>
    <property type="match status" value="1"/>
</dbReference>
<accession>A0ABS9J361</accession>
<feature type="binding site" evidence="8">
    <location>
        <position position="40"/>
    </location>
    <ligand>
        <name>Mg(2+)</name>
        <dbReference type="ChEBI" id="CHEBI:18420"/>
    </ligand>
</feature>
<dbReference type="SMART" id="SM00788">
    <property type="entry name" value="Adenylsucc_synt"/>
    <property type="match status" value="1"/>
</dbReference>
<feature type="binding site" description="in other chain" evidence="8">
    <location>
        <position position="224"/>
    </location>
    <ligand>
        <name>IMP</name>
        <dbReference type="ChEBI" id="CHEBI:58053"/>
        <note>ligand shared between dimeric partners</note>
    </ligand>
</feature>
<dbReference type="Gene3D" id="1.10.300.10">
    <property type="entry name" value="Adenylosuccinate Synthetase, subunit A, domain 2"/>
    <property type="match status" value="1"/>
</dbReference>
<evidence type="ECO:0000256" key="6">
    <source>
        <dbReference type="ARBA" id="ARBA00022842"/>
    </source>
</evidence>
<comment type="catalytic activity">
    <reaction evidence="8 10">
        <text>IMP + L-aspartate + GTP = N(6)-(1,2-dicarboxyethyl)-AMP + GDP + phosphate + 2 H(+)</text>
        <dbReference type="Rhea" id="RHEA:15753"/>
        <dbReference type="ChEBI" id="CHEBI:15378"/>
        <dbReference type="ChEBI" id="CHEBI:29991"/>
        <dbReference type="ChEBI" id="CHEBI:37565"/>
        <dbReference type="ChEBI" id="CHEBI:43474"/>
        <dbReference type="ChEBI" id="CHEBI:57567"/>
        <dbReference type="ChEBI" id="CHEBI:58053"/>
        <dbReference type="ChEBI" id="CHEBI:58189"/>
        <dbReference type="EC" id="6.3.4.4"/>
    </reaction>
</comment>
<dbReference type="EC" id="6.3.4.4" evidence="8 10"/>
<dbReference type="EMBL" id="JAETXX010000004">
    <property type="protein sequence ID" value="MCF8714872.1"/>
    <property type="molecule type" value="Genomic_DNA"/>
</dbReference>
<dbReference type="InterPro" id="IPR027417">
    <property type="entry name" value="P-loop_NTPase"/>
</dbReference>
<keyword evidence="8" id="KW-0963">Cytoplasm</keyword>
<name>A0ABS9J361_9FLAO</name>
<keyword evidence="3 8" id="KW-0479">Metal-binding</keyword>
<comment type="function">
    <text evidence="8">Plays an important role in the de novo pathway of purine nucleotide biosynthesis. Catalyzes the first committed step in the biosynthesis of AMP from IMP.</text>
</comment>
<reference evidence="11 12" key="1">
    <citation type="submission" date="2021-01" db="EMBL/GenBank/DDBJ databases">
        <title>Genome sequencing of Joostella atrarenae M1-2 (= KCTC 23194).</title>
        <authorList>
            <person name="Zakaria M.R."/>
            <person name="Lam M.Q."/>
            <person name="Chong C.S."/>
        </authorList>
    </citation>
    <scope>NUCLEOTIDE SEQUENCE [LARGE SCALE GENOMIC DNA]</scope>
    <source>
        <strain evidence="11 12">M1-2</strain>
    </source>
</reference>
<feature type="binding site" evidence="8">
    <location>
        <begin position="40"/>
        <end position="42"/>
    </location>
    <ligand>
        <name>GTP</name>
        <dbReference type="ChEBI" id="CHEBI:37565"/>
    </ligand>
</feature>
<evidence type="ECO:0000313" key="11">
    <source>
        <dbReference type="EMBL" id="MCF8714872.1"/>
    </source>
</evidence>
<feature type="binding site" evidence="8">
    <location>
        <begin position="412"/>
        <end position="414"/>
    </location>
    <ligand>
        <name>GTP</name>
        <dbReference type="ChEBI" id="CHEBI:37565"/>
    </ligand>
</feature>
<feature type="binding site" description="in other chain" evidence="8">
    <location>
        <position position="239"/>
    </location>
    <ligand>
        <name>IMP</name>
        <dbReference type="ChEBI" id="CHEBI:58053"/>
        <note>ligand shared between dimeric partners</note>
    </ligand>
</feature>
<evidence type="ECO:0000256" key="3">
    <source>
        <dbReference type="ARBA" id="ARBA00022723"/>
    </source>
</evidence>
<evidence type="ECO:0000256" key="9">
    <source>
        <dbReference type="PROSITE-ProRule" id="PRU10134"/>
    </source>
</evidence>
<dbReference type="RefSeq" id="WP_236958839.1">
    <property type="nucleotide sequence ID" value="NZ_JAETXX010000004.1"/>
</dbReference>
<evidence type="ECO:0000313" key="12">
    <source>
        <dbReference type="Proteomes" id="UP000829517"/>
    </source>
</evidence>
<dbReference type="PANTHER" id="PTHR11846">
    <property type="entry name" value="ADENYLOSUCCINATE SYNTHETASE"/>
    <property type="match status" value="1"/>
</dbReference>
<dbReference type="PROSITE" id="PS00513">
    <property type="entry name" value="ADENYLOSUCCIN_SYN_2"/>
    <property type="match status" value="1"/>
</dbReference>
<comment type="cofactor">
    <cofactor evidence="8">
        <name>Mg(2+)</name>
        <dbReference type="ChEBI" id="CHEBI:18420"/>
    </cofactor>
    <text evidence="8">Binds 1 Mg(2+) ion per subunit.</text>
</comment>
<dbReference type="InterPro" id="IPR042110">
    <property type="entry name" value="Adenylosuccinate_synth_dom2"/>
</dbReference>
<keyword evidence="7 8" id="KW-0342">GTP-binding</keyword>
<evidence type="ECO:0000256" key="1">
    <source>
        <dbReference type="ARBA" id="ARBA00011738"/>
    </source>
</evidence>
<dbReference type="PANTHER" id="PTHR11846:SF0">
    <property type="entry name" value="ADENYLOSUCCINATE SYNTHETASE"/>
    <property type="match status" value="1"/>
</dbReference>